<dbReference type="SUPFAM" id="SSF52172">
    <property type="entry name" value="CheY-like"/>
    <property type="match status" value="1"/>
</dbReference>
<feature type="domain" description="OmpR/PhoB-type" evidence="11">
    <location>
        <begin position="129"/>
        <end position="225"/>
    </location>
</feature>
<dbReference type="GO" id="GO:0006355">
    <property type="term" value="P:regulation of DNA-templated transcription"/>
    <property type="evidence" value="ECO:0007669"/>
    <property type="project" value="InterPro"/>
</dbReference>
<evidence type="ECO:0000256" key="9">
    <source>
        <dbReference type="PROSITE-ProRule" id="PRU01091"/>
    </source>
</evidence>
<dbReference type="InterPro" id="IPR039420">
    <property type="entry name" value="WalR-like"/>
</dbReference>
<dbReference type="GO" id="GO:0000976">
    <property type="term" value="F:transcription cis-regulatory region binding"/>
    <property type="evidence" value="ECO:0007669"/>
    <property type="project" value="TreeGrafter"/>
</dbReference>
<keyword evidence="5 9" id="KW-0238">DNA-binding</keyword>
<reference evidence="12 13" key="1">
    <citation type="submission" date="2005-10" db="EMBL/GenBank/DDBJ databases">
        <title>Complete sequence of Geobacter metallireducens GS-15.</title>
        <authorList>
            <consortium name="US DOE Joint Genome Institute"/>
            <person name="Copeland A."/>
            <person name="Lucas S."/>
            <person name="Lapidus A."/>
            <person name="Barry K."/>
            <person name="Detter J.C."/>
            <person name="Glavina T."/>
            <person name="Hammon N."/>
            <person name="Israni S."/>
            <person name="Pitluck S."/>
            <person name="Di Bartolo G."/>
            <person name="Chain P."/>
            <person name="Schmutz J."/>
            <person name="Larimer F."/>
            <person name="Land M."/>
            <person name="Kyrpides N."/>
            <person name="Ivanova N."/>
            <person name="Richardson P."/>
        </authorList>
    </citation>
    <scope>NUCLEOTIDE SEQUENCE [LARGE SCALE GENOMIC DNA]</scope>
    <source>
        <strain evidence="13">ATCC 53774 / DSM 7210 / GS-15</strain>
    </source>
</reference>
<dbReference type="EMBL" id="CP000148">
    <property type="protein sequence ID" value="ABB32911.1"/>
    <property type="molecule type" value="Genomic_DNA"/>
</dbReference>
<dbReference type="FunFam" id="1.10.10.10:FF:000018">
    <property type="entry name" value="DNA-binding response regulator ResD"/>
    <property type="match status" value="1"/>
</dbReference>
<reference evidence="12 13" key="2">
    <citation type="journal article" date="2009" name="BMC Microbiol.">
        <title>The genome sequence of Geobacter metallireducens: features of metabolism, physiology and regulation common and dissimilar to Geobacter sulfurreducens.</title>
        <authorList>
            <person name="Aklujkar M."/>
            <person name="Krushkal J."/>
            <person name="DiBartolo G."/>
            <person name="Lapidus A."/>
            <person name="Land M.L."/>
            <person name="Lovley D.R."/>
        </authorList>
    </citation>
    <scope>NUCLEOTIDE SEQUENCE [LARGE SCALE GENOMIC DNA]</scope>
    <source>
        <strain evidence="13">ATCC 53774 / DSM 7210 / GS-15</strain>
    </source>
</reference>
<dbReference type="InterPro" id="IPR011006">
    <property type="entry name" value="CheY-like_superfamily"/>
</dbReference>
<keyword evidence="4" id="KW-0805">Transcription regulation</keyword>
<dbReference type="SMART" id="SM00862">
    <property type="entry name" value="Trans_reg_C"/>
    <property type="match status" value="1"/>
</dbReference>
<keyword evidence="6" id="KW-0804">Transcription</keyword>
<dbReference type="Pfam" id="PF00486">
    <property type="entry name" value="Trans_reg_C"/>
    <property type="match status" value="1"/>
</dbReference>
<evidence type="ECO:0000313" key="13">
    <source>
        <dbReference type="Proteomes" id="UP000007073"/>
    </source>
</evidence>
<dbReference type="Pfam" id="PF00072">
    <property type="entry name" value="Response_reg"/>
    <property type="match status" value="1"/>
</dbReference>
<keyword evidence="2 8" id="KW-0597">Phosphoprotein</keyword>
<dbReference type="AlphaFoldDB" id="Q39S63"/>
<dbReference type="FunFam" id="3.40.50.2300:FF:000001">
    <property type="entry name" value="DNA-binding response regulator PhoB"/>
    <property type="match status" value="1"/>
</dbReference>
<dbReference type="Proteomes" id="UP000007073">
    <property type="component" value="Chromosome"/>
</dbReference>
<proteinExistence type="predicted"/>
<dbReference type="Gene3D" id="6.10.250.690">
    <property type="match status" value="1"/>
</dbReference>
<dbReference type="GO" id="GO:0000156">
    <property type="term" value="F:phosphorelay response regulator activity"/>
    <property type="evidence" value="ECO:0007669"/>
    <property type="project" value="TreeGrafter"/>
</dbReference>
<evidence type="ECO:0000256" key="3">
    <source>
        <dbReference type="ARBA" id="ARBA00023012"/>
    </source>
</evidence>
<evidence type="ECO:0000256" key="4">
    <source>
        <dbReference type="ARBA" id="ARBA00023015"/>
    </source>
</evidence>
<evidence type="ECO:0000259" key="10">
    <source>
        <dbReference type="PROSITE" id="PS50110"/>
    </source>
</evidence>
<evidence type="ECO:0000259" key="11">
    <source>
        <dbReference type="PROSITE" id="PS51755"/>
    </source>
</evidence>
<dbReference type="GO" id="GO:0005829">
    <property type="term" value="C:cytosol"/>
    <property type="evidence" value="ECO:0007669"/>
    <property type="project" value="TreeGrafter"/>
</dbReference>
<evidence type="ECO:0000256" key="8">
    <source>
        <dbReference type="PROSITE-ProRule" id="PRU00169"/>
    </source>
</evidence>
<dbReference type="InterPro" id="IPR001789">
    <property type="entry name" value="Sig_transdc_resp-reg_receiver"/>
</dbReference>
<dbReference type="Gene3D" id="3.40.50.2300">
    <property type="match status" value="1"/>
</dbReference>
<keyword evidence="3" id="KW-0902">Two-component regulatory system</keyword>
<dbReference type="SUPFAM" id="SSF46894">
    <property type="entry name" value="C-terminal effector domain of the bipartite response regulators"/>
    <property type="match status" value="1"/>
</dbReference>
<dbReference type="STRING" id="269799.Gmet_2693"/>
<dbReference type="RefSeq" id="WP_004511768.1">
    <property type="nucleotide sequence ID" value="NC_007517.1"/>
</dbReference>
<comment type="function">
    <text evidence="7">This protein is a positive regulator for the phosphate regulon. Transcription of this operon is positively regulated by PhoB and PhoR when phosphate is limited.</text>
</comment>
<dbReference type="PANTHER" id="PTHR48111:SF21">
    <property type="entry name" value="DNA-BINDING DUAL MASTER TRANSCRIPTIONAL REGULATOR RPAA"/>
    <property type="match status" value="1"/>
</dbReference>
<dbReference type="HOGENOM" id="CLU_000445_30_4_7"/>
<evidence type="ECO:0000256" key="6">
    <source>
        <dbReference type="ARBA" id="ARBA00023163"/>
    </source>
</evidence>
<dbReference type="CDD" id="cd00383">
    <property type="entry name" value="trans_reg_C"/>
    <property type="match status" value="1"/>
</dbReference>
<dbReference type="eggNOG" id="COG0745">
    <property type="taxonomic scope" value="Bacteria"/>
</dbReference>
<dbReference type="Gene3D" id="1.10.10.10">
    <property type="entry name" value="Winged helix-like DNA-binding domain superfamily/Winged helix DNA-binding domain"/>
    <property type="match status" value="1"/>
</dbReference>
<dbReference type="PROSITE" id="PS51755">
    <property type="entry name" value="OMPR_PHOB"/>
    <property type="match status" value="1"/>
</dbReference>
<dbReference type="KEGG" id="gme:Gmet_2693"/>
<feature type="modified residue" description="4-aspartylphosphate" evidence="8">
    <location>
        <position position="52"/>
    </location>
</feature>
<feature type="domain" description="Response regulatory" evidence="10">
    <location>
        <begin position="3"/>
        <end position="119"/>
    </location>
</feature>
<dbReference type="InterPro" id="IPR016032">
    <property type="entry name" value="Sig_transdc_resp-reg_C-effctor"/>
</dbReference>
<evidence type="ECO:0000313" key="12">
    <source>
        <dbReference type="EMBL" id="ABB32911.1"/>
    </source>
</evidence>
<keyword evidence="13" id="KW-1185">Reference proteome</keyword>
<gene>
    <name evidence="12" type="primary">phoB</name>
    <name evidence="12" type="ordered locus">Gmet_2693</name>
</gene>
<dbReference type="InterPro" id="IPR001867">
    <property type="entry name" value="OmpR/PhoB-type_DNA-bd"/>
</dbReference>
<evidence type="ECO:0000256" key="5">
    <source>
        <dbReference type="ARBA" id="ARBA00023125"/>
    </source>
</evidence>
<feature type="DNA-binding region" description="OmpR/PhoB-type" evidence="9">
    <location>
        <begin position="129"/>
        <end position="225"/>
    </location>
</feature>
<accession>Q39S63</accession>
<evidence type="ECO:0000256" key="1">
    <source>
        <dbReference type="ARBA" id="ARBA00013332"/>
    </source>
</evidence>
<dbReference type="GO" id="GO:0032993">
    <property type="term" value="C:protein-DNA complex"/>
    <property type="evidence" value="ECO:0007669"/>
    <property type="project" value="TreeGrafter"/>
</dbReference>
<organism evidence="12 13">
    <name type="scientific">Geobacter metallireducens (strain ATCC 53774 / DSM 7210 / GS-15)</name>
    <dbReference type="NCBI Taxonomy" id="269799"/>
    <lineage>
        <taxon>Bacteria</taxon>
        <taxon>Pseudomonadati</taxon>
        <taxon>Thermodesulfobacteriota</taxon>
        <taxon>Desulfuromonadia</taxon>
        <taxon>Geobacterales</taxon>
        <taxon>Geobacteraceae</taxon>
        <taxon>Geobacter</taxon>
    </lineage>
</organism>
<protein>
    <recommendedName>
        <fullName evidence="1">Phosphate regulon transcriptional regulatory protein PhoB</fullName>
    </recommendedName>
</protein>
<name>Q39S63_GEOMG</name>
<evidence type="ECO:0000256" key="7">
    <source>
        <dbReference type="ARBA" id="ARBA00024735"/>
    </source>
</evidence>
<dbReference type="PANTHER" id="PTHR48111">
    <property type="entry name" value="REGULATOR OF RPOS"/>
    <property type="match status" value="1"/>
</dbReference>
<dbReference type="PROSITE" id="PS50110">
    <property type="entry name" value="RESPONSE_REGULATORY"/>
    <property type="match status" value="1"/>
</dbReference>
<sequence>MQTVLIIEDEKDLAELVSFNLEKEGYRTIAAPDGISGLDEAQRQVPDLILLDLMLPGMMGTEVCKILKKSEKTAKIPVIMLTARGEEIDRVVGFEVGADDYVVKPFSTRELLLRIKAVLRRSLPDEPSGKTMRIGPIAIDPDRHTVAVAGEEIVLTTTEFKLLLNLAERLGRVQSRDLLLKNVWGYNYVGDTRTVDTHITRLRTKLGPAGDLIKTVRGFGYKMEEP</sequence>
<dbReference type="InterPro" id="IPR036388">
    <property type="entry name" value="WH-like_DNA-bd_sf"/>
</dbReference>
<dbReference type="SMART" id="SM00448">
    <property type="entry name" value="REC"/>
    <property type="match status" value="1"/>
</dbReference>
<evidence type="ECO:0000256" key="2">
    <source>
        <dbReference type="ARBA" id="ARBA00022553"/>
    </source>
</evidence>